<comment type="caution">
    <text evidence="2">The sequence shown here is derived from an EMBL/GenBank/DDBJ whole genome shotgun (WGS) entry which is preliminary data.</text>
</comment>
<evidence type="ECO:0000313" key="2">
    <source>
        <dbReference type="EMBL" id="KAK8770095.1"/>
    </source>
</evidence>
<evidence type="ECO:0008006" key="4">
    <source>
        <dbReference type="Google" id="ProtNLM"/>
    </source>
</evidence>
<dbReference type="EMBL" id="JARKHS020021660">
    <property type="protein sequence ID" value="KAK8770095.1"/>
    <property type="molecule type" value="Genomic_DNA"/>
</dbReference>
<feature type="compositionally biased region" description="Polar residues" evidence="1">
    <location>
        <begin position="648"/>
        <end position="660"/>
    </location>
</feature>
<evidence type="ECO:0000256" key="1">
    <source>
        <dbReference type="SAM" id="MobiDB-lite"/>
    </source>
</evidence>
<name>A0AAQ4E5W2_AMBAM</name>
<gene>
    <name evidence="2" type="ORF">V5799_013436</name>
</gene>
<dbReference type="Proteomes" id="UP001321473">
    <property type="component" value="Unassembled WGS sequence"/>
</dbReference>
<feature type="region of interest" description="Disordered" evidence="1">
    <location>
        <begin position="522"/>
        <end position="560"/>
    </location>
</feature>
<accession>A0AAQ4E5W2</accession>
<dbReference type="Gene3D" id="2.40.70.10">
    <property type="entry name" value="Acid Proteases"/>
    <property type="match status" value="1"/>
</dbReference>
<evidence type="ECO:0000313" key="3">
    <source>
        <dbReference type="Proteomes" id="UP001321473"/>
    </source>
</evidence>
<dbReference type="InterPro" id="IPR021109">
    <property type="entry name" value="Peptidase_aspartic_dom_sf"/>
</dbReference>
<keyword evidence="3" id="KW-1185">Reference proteome</keyword>
<reference evidence="2 3" key="1">
    <citation type="journal article" date="2023" name="Arcadia Sci">
        <title>De novo assembly of a long-read Amblyomma americanum tick genome.</title>
        <authorList>
            <person name="Chou S."/>
            <person name="Poskanzer K.E."/>
            <person name="Rollins M."/>
            <person name="Thuy-Boun P.S."/>
        </authorList>
    </citation>
    <scope>NUCLEOTIDE SEQUENCE [LARGE SCALE GENOMIC DNA]</scope>
    <source>
        <strain evidence="2">F_SG_1</strain>
        <tissue evidence="2">Salivary glands</tissue>
    </source>
</reference>
<feature type="compositionally biased region" description="Basic and acidic residues" evidence="1">
    <location>
        <begin position="547"/>
        <end position="558"/>
    </location>
</feature>
<dbReference type="SUPFAM" id="SSF50630">
    <property type="entry name" value="Acid proteases"/>
    <property type="match status" value="1"/>
</dbReference>
<dbReference type="PANTHER" id="PTHR34153:SF2">
    <property type="entry name" value="SI:CH211-262H13.3-RELATED"/>
    <property type="match status" value="1"/>
</dbReference>
<feature type="region of interest" description="Disordered" evidence="1">
    <location>
        <begin position="604"/>
        <end position="660"/>
    </location>
</feature>
<proteinExistence type="predicted"/>
<protein>
    <recommendedName>
        <fullName evidence="4">DUF4806 domain-containing protein</fullName>
    </recommendedName>
</protein>
<organism evidence="2 3">
    <name type="scientific">Amblyomma americanum</name>
    <name type="common">Lone star tick</name>
    <dbReference type="NCBI Taxonomy" id="6943"/>
    <lineage>
        <taxon>Eukaryota</taxon>
        <taxon>Metazoa</taxon>
        <taxon>Ecdysozoa</taxon>
        <taxon>Arthropoda</taxon>
        <taxon>Chelicerata</taxon>
        <taxon>Arachnida</taxon>
        <taxon>Acari</taxon>
        <taxon>Parasitiformes</taxon>
        <taxon>Ixodida</taxon>
        <taxon>Ixodoidea</taxon>
        <taxon>Ixodidae</taxon>
        <taxon>Amblyomminae</taxon>
        <taxon>Amblyomma</taxon>
    </lineage>
</organism>
<sequence length="850" mass="94368">MIFLHVWRSLLAPTGHRGSAGYNFSSEANDVTQPVKQRVHLLTLCGAQIYDVVCALLQPKTPDQVSYAEIVAALQAHYDPRPSEVYSRAMFQRRDQLPGESVNDYVAALRKLATSCNFGTLPTATRATATPAEGTASPTQQGATGCNPTLLPLDVMLRDRFVCGLRDQNLQQRLFAEKDLTFSKAYDFAIRAESAVQQQRQIKADHAEVNKAATHAGASVSISKTHPHQGQRCWRCDGSHSPNTLADGFSAPKFTLKLTVHGKPVTFEVDSGAACTMVSRETFQTVWHAHPPSLRQDNIHLRTWSGQQLQVVGSATVMVRHKNTACKLLLLVVKGTGCSLLGRYWFDRLGIELHGIHRTTEEGSLTELLQQHEDIFREDATGHTGAPPSQACIRNVVIDHRDGEARTLLARARYSAMDASQKSGVYVVVKFPQEDNDVAVVHKNWLSGDSCMWPPKRKEIRSLIKGAATPALDWKKVPCIVVQAFDTYGEAQKGLRKAEDTSDLLSDYDLGRGKRRRLIRQLSSSEDENVSPPPPQPPQSMLQKAIQRKESSSRKSKEATVLSYTSGFAAHDGYTWSTQSYGQFTPNGREQWQRSQNLQPENAWPARMAHSQPETLRPWPAHRQRNDSRFPTFGSESPPLTHGRTEAHTSWSDGGSTPRSTASAAVRALKPAEFEQIMKLLHTIDMRVEQQGRQLDVISRRLSSGFTYAVRSEVVTRPFNEVSAFEEFDSQLGMNEGLKTRLLQQLCGLGGVAAPPATRNVLEALMTPKVAVNYSWLGQKGKKKFCSLNVADVILRAVKQNFSESTQCDVINVVKVWLRHSAEKLKKEEAKAAKVLHIGTTEDSHSSEEQ</sequence>
<dbReference type="PANTHER" id="PTHR34153">
    <property type="entry name" value="SI:CH211-262H13.3-RELATED-RELATED"/>
    <property type="match status" value="1"/>
</dbReference>
<dbReference type="AlphaFoldDB" id="A0AAQ4E5W2"/>